<evidence type="ECO:0000256" key="9">
    <source>
        <dbReference type="ARBA" id="ARBA00024486"/>
    </source>
</evidence>
<proteinExistence type="inferred from homology"/>
<comment type="function">
    <text evidence="21">Oxidized purine nucleoside triphosphate hydrolase which is a prominent sanitizer of the oxidized nucleotide pool. Catalyzes the hydrolysis of 2-oxo-dATP (2-hydroxy-dATP) into 2-oxo-dAMP. Also has a significant hydrolase activity toward 2-oxo-ATP, 8-oxo-dGTP and 8-oxo-dATP. Through the hydrolysis of oxidized purine nucleoside triphosphates, prevents their incorporation into DNA and the subsequent transversions A:T to C:G and G:C to T:A. Also catalyzes the hydrolysis of methylated purine nucleoside triphosphate preventing their integration into DNA. Through this antimutagenic activity protects cells from oxidative stress.</text>
</comment>
<comment type="catalytic activity">
    <reaction evidence="7">
        <text>8-oxo-dATP + H2O = 8-oxo-dAMP + diphosphate + H(+)</text>
        <dbReference type="Rhea" id="RHEA:65396"/>
        <dbReference type="ChEBI" id="CHEBI:15377"/>
        <dbReference type="ChEBI" id="CHEBI:15378"/>
        <dbReference type="ChEBI" id="CHEBI:33019"/>
        <dbReference type="ChEBI" id="CHEBI:71361"/>
        <dbReference type="ChEBI" id="CHEBI:172871"/>
    </reaction>
    <physiologicalReaction direction="left-to-right" evidence="7">
        <dbReference type="Rhea" id="RHEA:65397"/>
    </physiologicalReaction>
</comment>
<dbReference type="PRINTS" id="PR01403">
    <property type="entry name" value="8OXTPHPHTASE"/>
</dbReference>
<dbReference type="Pfam" id="PF00293">
    <property type="entry name" value="NUDIX"/>
    <property type="match status" value="1"/>
</dbReference>
<comment type="catalytic activity">
    <reaction evidence="18">
        <text>N(6)-methyl-ATP + H2O = N(6)-methyl-AMP + diphosphate + H(+)</text>
        <dbReference type="Rhea" id="RHEA:67608"/>
        <dbReference type="ChEBI" id="CHEBI:15377"/>
        <dbReference type="ChEBI" id="CHEBI:15378"/>
        <dbReference type="ChEBI" id="CHEBI:33019"/>
        <dbReference type="ChEBI" id="CHEBI:144842"/>
        <dbReference type="ChEBI" id="CHEBI:172873"/>
    </reaction>
    <physiologicalReaction direction="left-to-right" evidence="18">
        <dbReference type="Rhea" id="RHEA:67609"/>
    </physiologicalReaction>
</comment>
<evidence type="ECO:0000313" key="24">
    <source>
        <dbReference type="Proteomes" id="UP000318297"/>
    </source>
</evidence>
<evidence type="ECO:0000256" key="5">
    <source>
        <dbReference type="ARBA" id="ARBA00022801"/>
    </source>
</evidence>
<dbReference type="PANTHER" id="PTHR43758:SF2">
    <property type="entry name" value="OXIDIZED PURINE NUCLEOSIDE TRIPHOSPHATE HYDROLASE"/>
    <property type="match status" value="1"/>
</dbReference>
<dbReference type="EC" id="3.6.1.56" evidence="11"/>
<dbReference type="CDD" id="cd03427">
    <property type="entry name" value="NUDIX_MTH1_Nudt1"/>
    <property type="match status" value="1"/>
</dbReference>
<evidence type="ECO:0000256" key="16">
    <source>
        <dbReference type="ARBA" id="ARBA00031927"/>
    </source>
</evidence>
<evidence type="ECO:0000256" key="8">
    <source>
        <dbReference type="ARBA" id="ARBA00024459"/>
    </source>
</evidence>
<sequence>MLSQVTKSMCLTFLIAGPGRPDARVLLGRKRTGFGSGKVVGLGGHVEPGESVLDAAVRETWEESGFHVIPTEFEDAGVVTFRFPSHPAWDMRVGLFRTTRWSGHLTASPELDPEWHPVAAPPWAQMWDDSRIWLPHVLRGERIDAEITYDADDTRVAAVRLSAQ</sequence>
<evidence type="ECO:0000256" key="2">
    <source>
        <dbReference type="ARBA" id="ARBA00005582"/>
    </source>
</evidence>
<comment type="subunit">
    <text evidence="3">Monomer.</text>
</comment>
<evidence type="ECO:0000256" key="4">
    <source>
        <dbReference type="ARBA" id="ARBA00022723"/>
    </source>
</evidence>
<dbReference type="PANTHER" id="PTHR43758">
    <property type="entry name" value="7,8-DIHYDRO-8-OXOGUANINE TRIPHOSPHATASE"/>
    <property type="match status" value="1"/>
</dbReference>
<dbReference type="EMBL" id="VIVQ01000002">
    <property type="protein sequence ID" value="TWE10200.1"/>
    <property type="molecule type" value="Genomic_DNA"/>
</dbReference>
<evidence type="ECO:0000259" key="22">
    <source>
        <dbReference type="PROSITE" id="PS51462"/>
    </source>
</evidence>
<evidence type="ECO:0000256" key="10">
    <source>
        <dbReference type="ARBA" id="ARBA00024596"/>
    </source>
</evidence>
<reference evidence="23 24" key="1">
    <citation type="submission" date="2019-06" db="EMBL/GenBank/DDBJ databases">
        <title>Sequencing the genomes of 1000 actinobacteria strains.</title>
        <authorList>
            <person name="Klenk H.-P."/>
        </authorList>
    </citation>
    <scope>NUCLEOTIDE SEQUENCE [LARGE SCALE GENOMIC DNA]</scope>
    <source>
        <strain evidence="23 24">DSM 19560</strain>
    </source>
</reference>
<dbReference type="SUPFAM" id="SSF55811">
    <property type="entry name" value="Nudix"/>
    <property type="match status" value="1"/>
</dbReference>
<protein>
    <recommendedName>
        <fullName evidence="12">Oxidized purine nucleoside triphosphate hydrolase</fullName>
        <ecNumber evidence="11">3.6.1.56</ecNumber>
    </recommendedName>
    <alternativeName>
        <fullName evidence="16">2-hydroxy-dATP diphosphatase</fullName>
    </alternativeName>
    <alternativeName>
        <fullName evidence="15">7,8-dihydro-8-oxoguanine triphosphatase</fullName>
    </alternativeName>
    <alternativeName>
        <fullName evidence="14">8-oxo-dGTPase</fullName>
    </alternativeName>
    <alternativeName>
        <fullName evidence="17">Methylated purine nucleoside triphosphate hydrolase</fullName>
    </alternativeName>
    <alternativeName>
        <fullName evidence="13">Nucleoside diphosphate-linked moiety X motif 1</fullName>
    </alternativeName>
</protein>
<accession>A0A561E3M5</accession>
<evidence type="ECO:0000256" key="7">
    <source>
        <dbReference type="ARBA" id="ARBA00024448"/>
    </source>
</evidence>
<comment type="caution">
    <text evidence="23">The sequence shown here is derived from an EMBL/GenBank/DDBJ whole genome shotgun (WGS) entry which is preliminary data.</text>
</comment>
<comment type="catalytic activity">
    <reaction evidence="10">
        <text>2-oxo-ATP + H2O = 2-oxo-AMP + diphosphate + H(+)</text>
        <dbReference type="Rhea" id="RHEA:67392"/>
        <dbReference type="ChEBI" id="CHEBI:15377"/>
        <dbReference type="ChEBI" id="CHEBI:15378"/>
        <dbReference type="ChEBI" id="CHEBI:33019"/>
        <dbReference type="ChEBI" id="CHEBI:71395"/>
        <dbReference type="ChEBI" id="CHEBI:172878"/>
    </reaction>
    <physiologicalReaction direction="left-to-right" evidence="10">
        <dbReference type="Rhea" id="RHEA:67393"/>
    </physiologicalReaction>
</comment>
<keyword evidence="24" id="KW-1185">Reference proteome</keyword>
<dbReference type="GO" id="GO:0008413">
    <property type="term" value="F:8-oxo-7,8-dihydroguanosine triphosphate pyrophosphatase activity"/>
    <property type="evidence" value="ECO:0007669"/>
    <property type="project" value="InterPro"/>
</dbReference>
<keyword evidence="4" id="KW-0479">Metal-binding</keyword>
<evidence type="ECO:0000313" key="23">
    <source>
        <dbReference type="EMBL" id="TWE10200.1"/>
    </source>
</evidence>
<dbReference type="AlphaFoldDB" id="A0A561E3M5"/>
<dbReference type="PROSITE" id="PS51462">
    <property type="entry name" value="NUDIX"/>
    <property type="match status" value="1"/>
</dbReference>
<evidence type="ECO:0000256" key="17">
    <source>
        <dbReference type="ARBA" id="ARBA00032071"/>
    </source>
</evidence>
<evidence type="ECO:0000256" key="13">
    <source>
        <dbReference type="ARBA" id="ARBA00029673"/>
    </source>
</evidence>
<keyword evidence="6" id="KW-0460">Magnesium</keyword>
<comment type="catalytic activity">
    <reaction evidence="19">
        <text>O(6)-methyl-dGTP + H2O = O(6)-methyl-dGMP + diphosphate + H(+)</text>
        <dbReference type="Rhea" id="RHEA:67600"/>
        <dbReference type="ChEBI" id="CHEBI:15377"/>
        <dbReference type="ChEBI" id="CHEBI:15378"/>
        <dbReference type="ChEBI" id="CHEBI:33019"/>
        <dbReference type="ChEBI" id="CHEBI:169974"/>
        <dbReference type="ChEBI" id="CHEBI:169975"/>
    </reaction>
    <physiologicalReaction direction="left-to-right" evidence="19">
        <dbReference type="Rhea" id="RHEA:67601"/>
    </physiologicalReaction>
</comment>
<comment type="catalytic activity">
    <reaction evidence="8">
        <text>2-oxo-dATP + H2O = 2-oxo-dAMP + diphosphate + H(+)</text>
        <dbReference type="Rhea" id="RHEA:31583"/>
        <dbReference type="ChEBI" id="CHEBI:15377"/>
        <dbReference type="ChEBI" id="CHEBI:15378"/>
        <dbReference type="ChEBI" id="CHEBI:33019"/>
        <dbReference type="ChEBI" id="CHEBI:63212"/>
        <dbReference type="ChEBI" id="CHEBI:77897"/>
        <dbReference type="EC" id="3.6.1.56"/>
    </reaction>
    <physiologicalReaction direction="left-to-right" evidence="8">
        <dbReference type="Rhea" id="RHEA:31584"/>
    </physiologicalReaction>
</comment>
<comment type="similarity">
    <text evidence="2">Belongs to the Nudix hydrolase family.</text>
</comment>
<organism evidence="23 24">
    <name type="scientific">Rudaeicoccus suwonensis</name>
    <dbReference type="NCBI Taxonomy" id="657409"/>
    <lineage>
        <taxon>Bacteria</taxon>
        <taxon>Bacillati</taxon>
        <taxon>Actinomycetota</taxon>
        <taxon>Actinomycetes</taxon>
        <taxon>Micrococcales</taxon>
        <taxon>Dermacoccaceae</taxon>
        <taxon>Rudaeicoccus</taxon>
    </lineage>
</organism>
<evidence type="ECO:0000256" key="14">
    <source>
        <dbReference type="ARBA" id="ARBA00030634"/>
    </source>
</evidence>
<dbReference type="GO" id="GO:0008828">
    <property type="term" value="F:dATP diphosphatase activity"/>
    <property type="evidence" value="ECO:0007669"/>
    <property type="project" value="UniProtKB-EC"/>
</dbReference>
<evidence type="ECO:0000256" key="6">
    <source>
        <dbReference type="ARBA" id="ARBA00022842"/>
    </source>
</evidence>
<evidence type="ECO:0000256" key="15">
    <source>
        <dbReference type="ARBA" id="ARBA00030682"/>
    </source>
</evidence>
<evidence type="ECO:0000256" key="18">
    <source>
        <dbReference type="ARBA" id="ARBA00048002"/>
    </source>
</evidence>
<dbReference type="Gene3D" id="3.90.79.10">
    <property type="entry name" value="Nucleoside Triphosphate Pyrophosphohydrolase"/>
    <property type="match status" value="1"/>
</dbReference>
<dbReference type="PROSITE" id="PS00893">
    <property type="entry name" value="NUDIX_BOX"/>
    <property type="match status" value="1"/>
</dbReference>
<dbReference type="InterPro" id="IPR020084">
    <property type="entry name" value="NUDIX_hydrolase_CS"/>
</dbReference>
<comment type="cofactor">
    <cofactor evidence="1">
        <name>Mg(2+)</name>
        <dbReference type="ChEBI" id="CHEBI:18420"/>
    </cofactor>
</comment>
<dbReference type="InterPro" id="IPR000086">
    <property type="entry name" value="NUDIX_hydrolase_dom"/>
</dbReference>
<dbReference type="GO" id="GO:0005737">
    <property type="term" value="C:cytoplasm"/>
    <property type="evidence" value="ECO:0007669"/>
    <property type="project" value="TreeGrafter"/>
</dbReference>
<comment type="catalytic activity">
    <reaction evidence="9">
        <text>8-oxo-dGTP + H2O = 8-oxo-dGMP + diphosphate + H(+)</text>
        <dbReference type="Rhea" id="RHEA:31575"/>
        <dbReference type="ChEBI" id="CHEBI:15377"/>
        <dbReference type="ChEBI" id="CHEBI:15378"/>
        <dbReference type="ChEBI" id="CHEBI:33019"/>
        <dbReference type="ChEBI" id="CHEBI:63224"/>
        <dbReference type="ChEBI" id="CHEBI:77896"/>
    </reaction>
    <physiologicalReaction direction="left-to-right" evidence="9">
        <dbReference type="Rhea" id="RHEA:31576"/>
    </physiologicalReaction>
</comment>
<evidence type="ECO:0000256" key="1">
    <source>
        <dbReference type="ARBA" id="ARBA00001946"/>
    </source>
</evidence>
<evidence type="ECO:0000256" key="19">
    <source>
        <dbReference type="ARBA" id="ARBA00048894"/>
    </source>
</evidence>
<evidence type="ECO:0000256" key="11">
    <source>
        <dbReference type="ARBA" id="ARBA00026103"/>
    </source>
</evidence>
<evidence type="ECO:0000256" key="21">
    <source>
        <dbReference type="ARBA" id="ARBA00053094"/>
    </source>
</evidence>
<evidence type="ECO:0000256" key="12">
    <source>
        <dbReference type="ARBA" id="ARBA00026218"/>
    </source>
</evidence>
<dbReference type="Proteomes" id="UP000318297">
    <property type="component" value="Unassembled WGS sequence"/>
</dbReference>
<evidence type="ECO:0000256" key="20">
    <source>
        <dbReference type="ARBA" id="ARBA00049032"/>
    </source>
</evidence>
<name>A0A561E3M5_9MICO</name>
<gene>
    <name evidence="23" type="ORF">BKA23_2553</name>
</gene>
<evidence type="ECO:0000256" key="3">
    <source>
        <dbReference type="ARBA" id="ARBA00011245"/>
    </source>
</evidence>
<dbReference type="InterPro" id="IPR015797">
    <property type="entry name" value="NUDIX_hydrolase-like_dom_sf"/>
</dbReference>
<dbReference type="GO" id="GO:0042262">
    <property type="term" value="P:DNA protection"/>
    <property type="evidence" value="ECO:0007669"/>
    <property type="project" value="InterPro"/>
</dbReference>
<keyword evidence="5" id="KW-0378">Hydrolase</keyword>
<comment type="catalytic activity">
    <reaction evidence="20">
        <text>N(6)-methyl-dATP + H2O = N(6)-methyl-dAMP + diphosphate + H(+)</text>
        <dbReference type="Rhea" id="RHEA:67604"/>
        <dbReference type="ChEBI" id="CHEBI:15377"/>
        <dbReference type="ChEBI" id="CHEBI:15378"/>
        <dbReference type="ChEBI" id="CHEBI:33019"/>
        <dbReference type="ChEBI" id="CHEBI:169976"/>
        <dbReference type="ChEBI" id="CHEBI:172872"/>
    </reaction>
    <physiologicalReaction direction="left-to-right" evidence="20">
        <dbReference type="Rhea" id="RHEA:67605"/>
    </physiologicalReaction>
</comment>
<dbReference type="InterPro" id="IPR003563">
    <property type="entry name" value="8ODP"/>
</dbReference>
<dbReference type="GO" id="GO:0046872">
    <property type="term" value="F:metal ion binding"/>
    <property type="evidence" value="ECO:0007669"/>
    <property type="project" value="UniProtKB-KW"/>
</dbReference>
<feature type="domain" description="Nudix hydrolase" evidence="22">
    <location>
        <begin position="5"/>
        <end position="164"/>
    </location>
</feature>